<dbReference type="Proteomes" id="UP001286313">
    <property type="component" value="Unassembled WGS sequence"/>
</dbReference>
<dbReference type="SFLD" id="SFLDG01129">
    <property type="entry name" value="C1.5:_HAD__Beta-PGM__Phosphata"/>
    <property type="match status" value="1"/>
</dbReference>
<reference evidence="9" key="1">
    <citation type="submission" date="2023-10" db="EMBL/GenBank/DDBJ databases">
        <title>Genome assemblies of two species of porcelain crab, Petrolisthes cinctipes and Petrolisthes manimaculis (Anomura: Porcellanidae).</title>
        <authorList>
            <person name="Angst P."/>
        </authorList>
    </citation>
    <scope>NUCLEOTIDE SEQUENCE</scope>
    <source>
        <strain evidence="9">PB745_01</strain>
        <tissue evidence="9">Gill</tissue>
    </source>
</reference>
<keyword evidence="4" id="KW-0378">Hydrolase</keyword>
<accession>A0AAE1FPD7</accession>
<evidence type="ECO:0000256" key="3">
    <source>
        <dbReference type="ARBA" id="ARBA00022723"/>
    </source>
</evidence>
<comment type="caution">
    <text evidence="9">The sequence shown here is derived from an EMBL/GenBank/DDBJ whole genome shotgun (WGS) entry which is preliminary data.</text>
</comment>
<dbReference type="SFLD" id="SFLDG01135">
    <property type="entry name" value="C1.5.6:_HAD__Beta-PGM__Phospha"/>
    <property type="match status" value="1"/>
</dbReference>
<organism evidence="9 10">
    <name type="scientific">Petrolisthes cinctipes</name>
    <name type="common">Flat porcelain crab</name>
    <dbReference type="NCBI Taxonomy" id="88211"/>
    <lineage>
        <taxon>Eukaryota</taxon>
        <taxon>Metazoa</taxon>
        <taxon>Ecdysozoa</taxon>
        <taxon>Arthropoda</taxon>
        <taxon>Crustacea</taxon>
        <taxon>Multicrustacea</taxon>
        <taxon>Malacostraca</taxon>
        <taxon>Eumalacostraca</taxon>
        <taxon>Eucarida</taxon>
        <taxon>Decapoda</taxon>
        <taxon>Pleocyemata</taxon>
        <taxon>Anomura</taxon>
        <taxon>Galatheoidea</taxon>
        <taxon>Porcellanidae</taxon>
        <taxon>Petrolisthes</taxon>
    </lineage>
</organism>
<dbReference type="InterPro" id="IPR023198">
    <property type="entry name" value="PGP-like_dom2"/>
</dbReference>
<name>A0AAE1FPD7_PETCI</name>
<dbReference type="EC" id="3.1.3.96" evidence="7"/>
<proteinExistence type="inferred from homology"/>
<dbReference type="GO" id="GO:1990738">
    <property type="term" value="F:pseudouridine 5'-phosphatase activity"/>
    <property type="evidence" value="ECO:0007669"/>
    <property type="project" value="UniProtKB-EC"/>
</dbReference>
<dbReference type="FunFam" id="1.10.150.240:FF:000001">
    <property type="entry name" value="Haloacid dehalogenase-like hydrolase domain"/>
    <property type="match status" value="1"/>
</dbReference>
<dbReference type="NCBIfam" id="TIGR01509">
    <property type="entry name" value="HAD-SF-IA-v3"/>
    <property type="match status" value="1"/>
</dbReference>
<evidence type="ECO:0000256" key="6">
    <source>
        <dbReference type="ARBA" id="ARBA00052504"/>
    </source>
</evidence>
<dbReference type="Gene3D" id="3.40.50.1000">
    <property type="entry name" value="HAD superfamily/HAD-like"/>
    <property type="match status" value="1"/>
</dbReference>
<evidence type="ECO:0000256" key="5">
    <source>
        <dbReference type="ARBA" id="ARBA00022842"/>
    </source>
</evidence>
<dbReference type="EMBL" id="JAWQEG010001670">
    <property type="protein sequence ID" value="KAK3877489.1"/>
    <property type="molecule type" value="Genomic_DNA"/>
</dbReference>
<dbReference type="PANTHER" id="PTHR18901">
    <property type="entry name" value="2-DEOXYGLUCOSE-6-PHOSPHATE PHOSPHATASE 2"/>
    <property type="match status" value="1"/>
</dbReference>
<dbReference type="SFLD" id="SFLDS00003">
    <property type="entry name" value="Haloacid_Dehalogenase"/>
    <property type="match status" value="1"/>
</dbReference>
<dbReference type="AlphaFoldDB" id="A0AAE1FPD7"/>
<comment type="catalytic activity">
    <reaction evidence="6">
        <text>psi-UMP + H2O = pseudouridine + phosphate</text>
        <dbReference type="Rhea" id="RHEA:10944"/>
        <dbReference type="ChEBI" id="CHEBI:15377"/>
        <dbReference type="ChEBI" id="CHEBI:17802"/>
        <dbReference type="ChEBI" id="CHEBI:43474"/>
        <dbReference type="ChEBI" id="CHEBI:58380"/>
        <dbReference type="EC" id="3.1.3.96"/>
    </reaction>
</comment>
<keyword evidence="3" id="KW-0479">Metal-binding</keyword>
<dbReference type="InterPro" id="IPR023214">
    <property type="entry name" value="HAD_sf"/>
</dbReference>
<dbReference type="FunFam" id="3.40.50.1000:FF:000055">
    <property type="entry name" value="Haloacid dehalogenase-like hydrolase family protein"/>
    <property type="match status" value="1"/>
</dbReference>
<evidence type="ECO:0000256" key="8">
    <source>
        <dbReference type="ARBA" id="ARBA00083904"/>
    </source>
</evidence>
<comment type="similarity">
    <text evidence="2">Belongs to the HAD-like hydrolase superfamily. CbbY/CbbZ/Gph/YieH family.</text>
</comment>
<evidence type="ECO:0000256" key="7">
    <source>
        <dbReference type="ARBA" id="ARBA00066578"/>
    </source>
</evidence>
<comment type="cofactor">
    <cofactor evidence="1">
        <name>Mg(2+)</name>
        <dbReference type="ChEBI" id="CHEBI:18420"/>
    </cofactor>
</comment>
<evidence type="ECO:0000256" key="2">
    <source>
        <dbReference type="ARBA" id="ARBA00006171"/>
    </source>
</evidence>
<protein>
    <recommendedName>
        <fullName evidence="7">pseudouridine 5'-phosphatase</fullName>
        <ecNumber evidence="7">3.1.3.96</ecNumber>
    </recommendedName>
    <alternativeName>
        <fullName evidence="8">Pseudouridine-5'-monophosphatase</fullName>
    </alternativeName>
</protein>
<dbReference type="Gene3D" id="1.10.150.240">
    <property type="entry name" value="Putative phosphatase, domain 2"/>
    <property type="match status" value="1"/>
</dbReference>
<evidence type="ECO:0000313" key="10">
    <source>
        <dbReference type="Proteomes" id="UP001286313"/>
    </source>
</evidence>
<dbReference type="SUPFAM" id="SSF56784">
    <property type="entry name" value="HAD-like"/>
    <property type="match status" value="1"/>
</dbReference>
<keyword evidence="10" id="KW-1185">Reference proteome</keyword>
<gene>
    <name evidence="9" type="ORF">Pcinc_017815</name>
</gene>
<dbReference type="PANTHER" id="PTHR18901:SF38">
    <property type="entry name" value="PSEUDOURIDINE-5'-PHOSPHATASE"/>
    <property type="match status" value="1"/>
</dbReference>
<keyword evidence="5" id="KW-0460">Magnesium</keyword>
<dbReference type="Pfam" id="PF00702">
    <property type="entry name" value="Hydrolase"/>
    <property type="match status" value="1"/>
</dbReference>
<dbReference type="InterPro" id="IPR006439">
    <property type="entry name" value="HAD-SF_hydro_IA"/>
</dbReference>
<evidence type="ECO:0000256" key="4">
    <source>
        <dbReference type="ARBA" id="ARBA00022801"/>
    </source>
</evidence>
<sequence length="231" mass="25682">MATTFQPVTHVIFDMDGLLLDTERLYTQATQMLVDEYDKVYTWEVKVGCMGMKEQNAAQHIIKELDLPLSVDQYVDKIHALYPTLFPSAQLLPGADKLVRHLHKHKIPLAIASGGAQDSYLLKTTNHQHFTDLFSHVVLATSDVHVKNGKPAPDVFLVCASRFPGQPPKPEKCLVFEDAPNGVSAAVSAKMQVVMVPDNRLDTKSMSHQATQILNSLEDFIPELFGLPAYD</sequence>
<evidence type="ECO:0000313" key="9">
    <source>
        <dbReference type="EMBL" id="KAK3877489.1"/>
    </source>
</evidence>
<dbReference type="GO" id="GO:0046872">
    <property type="term" value="F:metal ion binding"/>
    <property type="evidence" value="ECO:0007669"/>
    <property type="project" value="UniProtKB-KW"/>
</dbReference>
<evidence type="ECO:0000256" key="1">
    <source>
        <dbReference type="ARBA" id="ARBA00001946"/>
    </source>
</evidence>
<dbReference type="InterPro" id="IPR036412">
    <property type="entry name" value="HAD-like_sf"/>
</dbReference>